<dbReference type="PANTHER" id="PTHR13847">
    <property type="entry name" value="SARCOSINE DEHYDROGENASE-RELATED"/>
    <property type="match status" value="1"/>
</dbReference>
<gene>
    <name evidence="2" type="ORF">SAMN06296036_13026</name>
</gene>
<protein>
    <submittedName>
        <fullName evidence="2">Glycine/D-amino acid oxidase</fullName>
    </submittedName>
</protein>
<dbReference type="STRING" id="1513793.SAMN06296036_13026"/>
<dbReference type="InterPro" id="IPR006076">
    <property type="entry name" value="FAD-dep_OxRdtase"/>
</dbReference>
<keyword evidence="3" id="KW-1185">Reference proteome</keyword>
<dbReference type="GO" id="GO:0005737">
    <property type="term" value="C:cytoplasm"/>
    <property type="evidence" value="ECO:0007669"/>
    <property type="project" value="TreeGrafter"/>
</dbReference>
<evidence type="ECO:0000313" key="3">
    <source>
        <dbReference type="Proteomes" id="UP000192907"/>
    </source>
</evidence>
<dbReference type="InterPro" id="IPR036188">
    <property type="entry name" value="FAD/NAD-bd_sf"/>
</dbReference>
<accession>A0A1Y6CUV1</accession>
<dbReference type="PANTHER" id="PTHR13847:SF281">
    <property type="entry name" value="FAD DEPENDENT OXIDOREDUCTASE DOMAIN-CONTAINING PROTEIN"/>
    <property type="match status" value="1"/>
</dbReference>
<feature type="domain" description="FAD dependent oxidoreductase" evidence="1">
    <location>
        <begin position="28"/>
        <end position="384"/>
    </location>
</feature>
<name>A0A1Y6CUV1_9BACT</name>
<dbReference type="Pfam" id="PF01266">
    <property type="entry name" value="DAO"/>
    <property type="match status" value="1"/>
</dbReference>
<dbReference type="RefSeq" id="WP_132324994.1">
    <property type="nucleotide sequence ID" value="NZ_FWZT01000030.1"/>
</dbReference>
<dbReference type="EMBL" id="FWZT01000030">
    <property type="protein sequence ID" value="SMF76391.1"/>
    <property type="molecule type" value="Genomic_DNA"/>
</dbReference>
<reference evidence="3" key="1">
    <citation type="submission" date="2017-04" db="EMBL/GenBank/DDBJ databases">
        <authorList>
            <person name="Varghese N."/>
            <person name="Submissions S."/>
        </authorList>
    </citation>
    <scope>NUCLEOTIDE SEQUENCE [LARGE SCALE GENOMIC DNA]</scope>
    <source>
        <strain evidence="3">RKEM611</strain>
    </source>
</reference>
<proteinExistence type="predicted"/>
<dbReference type="Gene3D" id="3.30.9.10">
    <property type="entry name" value="D-Amino Acid Oxidase, subunit A, domain 2"/>
    <property type="match status" value="1"/>
</dbReference>
<organism evidence="2 3">
    <name type="scientific">Pseudobacteriovorax antillogorgiicola</name>
    <dbReference type="NCBI Taxonomy" id="1513793"/>
    <lineage>
        <taxon>Bacteria</taxon>
        <taxon>Pseudomonadati</taxon>
        <taxon>Bdellovibrionota</taxon>
        <taxon>Oligoflexia</taxon>
        <taxon>Oligoflexales</taxon>
        <taxon>Pseudobacteriovoracaceae</taxon>
        <taxon>Pseudobacteriovorax</taxon>
    </lineage>
</organism>
<sequence length="403" mass="44604">MPSIPSHPYWLDVPAREGSKTLPKPGGICVIGSGLAGASAAYFLQQEGFDQISILDFEPEKAATFRNCGHILHGTVESMQALQSLHGAETARDIWNFSIEICDEVKKTVSDLDLRCDYQQNGYLVVAVDDHEVHEIHESIRLLRDAGFESEFVDIDKLTSLGFKNVTGGRYEPGSAQAHPVKFRNGLIQTCQDRGVRYHSGCEVISVEEAEGQVQVTLKDGNTIIFDAAVIATNAYSPLLSRFFSEHKLVEPFRGQILTTKPLKHDFPVRYPHSFDHGYEYALVTEDNRLMLGGWRNHTPGGELGTYDIAPNSLVEDGLKNFAKHHYKIDETLEWEYSWAGIMASSKTGFPFIGPTSSPLIYTVAGFTGHGFSWAHGSAKLLAKIMAGKPIPTVAKHFNPRLI</sequence>
<evidence type="ECO:0000259" key="1">
    <source>
        <dbReference type="Pfam" id="PF01266"/>
    </source>
</evidence>
<evidence type="ECO:0000313" key="2">
    <source>
        <dbReference type="EMBL" id="SMF76391.1"/>
    </source>
</evidence>
<dbReference type="Proteomes" id="UP000192907">
    <property type="component" value="Unassembled WGS sequence"/>
</dbReference>
<dbReference type="OrthoDB" id="5298828at2"/>
<dbReference type="SUPFAM" id="SSF51905">
    <property type="entry name" value="FAD/NAD(P)-binding domain"/>
    <property type="match status" value="1"/>
</dbReference>
<dbReference type="AlphaFoldDB" id="A0A1Y6CUV1"/>
<dbReference type="Gene3D" id="3.50.50.60">
    <property type="entry name" value="FAD/NAD(P)-binding domain"/>
    <property type="match status" value="1"/>
</dbReference>